<accession>A0A132B9K3</accession>
<proteinExistence type="predicted"/>
<name>A0A132B9K3_MOLSC</name>
<dbReference type="Proteomes" id="UP000070700">
    <property type="component" value="Unassembled WGS sequence"/>
</dbReference>
<dbReference type="InParanoid" id="A0A132B9K3"/>
<dbReference type="EMBL" id="KQ947434">
    <property type="protein sequence ID" value="KUJ08679.1"/>
    <property type="molecule type" value="Genomic_DNA"/>
</dbReference>
<keyword evidence="3" id="KW-1185">Reference proteome</keyword>
<dbReference type="RefSeq" id="XP_018063034.1">
    <property type="nucleotide sequence ID" value="XM_018220718.1"/>
</dbReference>
<evidence type="ECO:0000313" key="3">
    <source>
        <dbReference type="Proteomes" id="UP000070700"/>
    </source>
</evidence>
<organism evidence="2 3">
    <name type="scientific">Mollisia scopiformis</name>
    <name type="common">Conifer needle endophyte fungus</name>
    <name type="synonym">Phialocephala scopiformis</name>
    <dbReference type="NCBI Taxonomy" id="149040"/>
    <lineage>
        <taxon>Eukaryota</taxon>
        <taxon>Fungi</taxon>
        <taxon>Dikarya</taxon>
        <taxon>Ascomycota</taxon>
        <taxon>Pezizomycotina</taxon>
        <taxon>Leotiomycetes</taxon>
        <taxon>Helotiales</taxon>
        <taxon>Mollisiaceae</taxon>
        <taxon>Mollisia</taxon>
    </lineage>
</organism>
<sequence>MSGSNLLLWAVSIIIGLAVANPMFSTSSMEGTTNSLSKRTFVEGTGFTTAQPFSTFLTEYAAGIAMAQQIRSILSASQLTENYHYQLFIPYSYQSEAQAAEYLNEYLQGYMSSDPGCQNWTTTDWPIYWPRAHTNGSTRVTNLCPLFWTLPATSEVQCDQRGMDEYESGAMTILREVGSLVGYFNLTQGGPPAYANAWGSNMCAAWANIDPDETISNTDSWMFVALGIYWSDKCGQTIQPDQVEHVTAGLPPGCLPGPTEGWQISSGSSCSGEIVRNSNGISSGPGGCNIPSTYGTNNLLSDNQDDCWLLPSGTTAIGITLEVTNATKGYYTDYVVWIFASSDCKGNISQHFEGPAAGQKLIAGDYTYQSACFEAPSGRLWESYSVWNISDYDSWNTPPLSQLVG</sequence>
<protein>
    <submittedName>
        <fullName evidence="2">Uncharacterized protein</fullName>
    </submittedName>
</protein>
<feature type="chain" id="PRO_5007288041" evidence="1">
    <location>
        <begin position="21"/>
        <end position="405"/>
    </location>
</feature>
<gene>
    <name evidence="2" type="ORF">LY89DRAFT_741531</name>
</gene>
<dbReference type="InterPro" id="IPR024079">
    <property type="entry name" value="MetalloPept_cat_dom_sf"/>
</dbReference>
<dbReference type="GeneID" id="28830444"/>
<dbReference type="AlphaFoldDB" id="A0A132B9K3"/>
<feature type="signal peptide" evidence="1">
    <location>
        <begin position="1"/>
        <end position="20"/>
    </location>
</feature>
<dbReference type="KEGG" id="psco:LY89DRAFT_741531"/>
<keyword evidence="1" id="KW-0732">Signal</keyword>
<dbReference type="OrthoDB" id="5280613at2759"/>
<evidence type="ECO:0000256" key="1">
    <source>
        <dbReference type="SAM" id="SignalP"/>
    </source>
</evidence>
<reference evidence="2 3" key="1">
    <citation type="submission" date="2015-10" db="EMBL/GenBank/DDBJ databases">
        <title>Full genome of DAOMC 229536 Phialocephala scopiformis, a fungal endophyte of spruce producing the potent anti-insectan compound rugulosin.</title>
        <authorList>
            <consortium name="DOE Joint Genome Institute"/>
            <person name="Walker A.K."/>
            <person name="Frasz S.L."/>
            <person name="Seifert K.A."/>
            <person name="Miller J.D."/>
            <person name="Mondo S.J."/>
            <person name="Labutti K."/>
            <person name="Lipzen A."/>
            <person name="Dockter R."/>
            <person name="Kennedy M."/>
            <person name="Grigoriev I.V."/>
            <person name="Spatafora J.W."/>
        </authorList>
    </citation>
    <scope>NUCLEOTIDE SEQUENCE [LARGE SCALE GENOMIC DNA]</scope>
    <source>
        <strain evidence="2 3">CBS 120377</strain>
    </source>
</reference>
<evidence type="ECO:0000313" key="2">
    <source>
        <dbReference type="EMBL" id="KUJ08679.1"/>
    </source>
</evidence>
<dbReference type="Gene3D" id="3.40.390.10">
    <property type="entry name" value="Collagenase (Catalytic Domain)"/>
    <property type="match status" value="1"/>
</dbReference>
<dbReference type="GO" id="GO:0008237">
    <property type="term" value="F:metallopeptidase activity"/>
    <property type="evidence" value="ECO:0007669"/>
    <property type="project" value="InterPro"/>
</dbReference>